<dbReference type="AlphaFoldDB" id="A0A0L0FGQ2"/>
<dbReference type="EMBL" id="KQ243770">
    <property type="protein sequence ID" value="KNC75218.1"/>
    <property type="molecule type" value="Genomic_DNA"/>
</dbReference>
<evidence type="ECO:0000313" key="2">
    <source>
        <dbReference type="Proteomes" id="UP000054560"/>
    </source>
</evidence>
<dbReference type="Proteomes" id="UP000054560">
    <property type="component" value="Unassembled WGS sequence"/>
</dbReference>
<proteinExistence type="predicted"/>
<accession>A0A0L0FGQ2</accession>
<protein>
    <submittedName>
        <fullName evidence="1">Uncharacterized protein</fullName>
    </submittedName>
</protein>
<reference evidence="1 2" key="1">
    <citation type="submission" date="2011-02" db="EMBL/GenBank/DDBJ databases">
        <title>The Genome Sequence of Sphaeroforma arctica JP610.</title>
        <authorList>
            <consortium name="The Broad Institute Genome Sequencing Platform"/>
            <person name="Russ C."/>
            <person name="Cuomo C."/>
            <person name="Young S.K."/>
            <person name="Zeng Q."/>
            <person name="Gargeya S."/>
            <person name="Alvarado L."/>
            <person name="Berlin A."/>
            <person name="Chapman S.B."/>
            <person name="Chen Z."/>
            <person name="Freedman E."/>
            <person name="Gellesch M."/>
            <person name="Goldberg J."/>
            <person name="Griggs A."/>
            <person name="Gujja S."/>
            <person name="Heilman E."/>
            <person name="Heiman D."/>
            <person name="Howarth C."/>
            <person name="Mehta T."/>
            <person name="Neiman D."/>
            <person name="Pearson M."/>
            <person name="Roberts A."/>
            <person name="Saif S."/>
            <person name="Shea T."/>
            <person name="Shenoy N."/>
            <person name="Sisk P."/>
            <person name="Stolte C."/>
            <person name="Sykes S."/>
            <person name="White J."/>
            <person name="Yandava C."/>
            <person name="Burger G."/>
            <person name="Gray M.W."/>
            <person name="Holland P.W.H."/>
            <person name="King N."/>
            <person name="Lang F.B.F."/>
            <person name="Roger A.J."/>
            <person name="Ruiz-Trillo I."/>
            <person name="Haas B."/>
            <person name="Nusbaum C."/>
            <person name="Birren B."/>
        </authorList>
    </citation>
    <scope>NUCLEOTIDE SEQUENCE [LARGE SCALE GENOMIC DNA]</scope>
    <source>
        <strain evidence="1 2">JP610</strain>
    </source>
</reference>
<dbReference type="RefSeq" id="XP_014149120.1">
    <property type="nucleotide sequence ID" value="XM_014293645.1"/>
</dbReference>
<name>A0A0L0FGQ2_9EUKA</name>
<dbReference type="GeneID" id="25912757"/>
<evidence type="ECO:0000313" key="1">
    <source>
        <dbReference type="EMBL" id="KNC75218.1"/>
    </source>
</evidence>
<gene>
    <name evidence="1" type="ORF">SARC_12253</name>
</gene>
<organism evidence="1 2">
    <name type="scientific">Sphaeroforma arctica JP610</name>
    <dbReference type="NCBI Taxonomy" id="667725"/>
    <lineage>
        <taxon>Eukaryota</taxon>
        <taxon>Ichthyosporea</taxon>
        <taxon>Ichthyophonida</taxon>
        <taxon>Sphaeroforma</taxon>
    </lineage>
</organism>
<sequence>MVTSAQPHTLRIKDKDVVYDVHSDGKDVIHAAWEGVSPATQLARINLITQGLSFARSSNFRTEKNKNWSSRLTVADAWGTARYQQQEADDGPVAGQCALQGAASLL</sequence>
<keyword evidence="2" id="KW-1185">Reference proteome</keyword>